<feature type="chain" id="PRO_5046339525" description="DUF1190 domain-containing protein" evidence="2">
    <location>
        <begin position="21"/>
        <end position="197"/>
    </location>
</feature>
<dbReference type="PROSITE" id="PS51257">
    <property type="entry name" value="PROKAR_LIPOPROTEIN"/>
    <property type="match status" value="1"/>
</dbReference>
<dbReference type="EMBL" id="BMDZ01000001">
    <property type="protein sequence ID" value="GGB23257.1"/>
    <property type="molecule type" value="Genomic_DNA"/>
</dbReference>
<feature type="signal peptide" evidence="2">
    <location>
        <begin position="1"/>
        <end position="20"/>
    </location>
</feature>
<evidence type="ECO:0000256" key="2">
    <source>
        <dbReference type="SAM" id="SignalP"/>
    </source>
</evidence>
<evidence type="ECO:0000313" key="3">
    <source>
        <dbReference type="EMBL" id="GGB23257.1"/>
    </source>
</evidence>
<gene>
    <name evidence="3" type="ORF">GCM10011505_00580</name>
</gene>
<comment type="caution">
    <text evidence="3">The sequence shown here is derived from an EMBL/GenBank/DDBJ whole genome shotgun (WGS) entry which is preliminary data.</text>
</comment>
<accession>A0ABQ1I9C4</accession>
<evidence type="ECO:0008006" key="5">
    <source>
        <dbReference type="Google" id="ProtNLM"/>
    </source>
</evidence>
<protein>
    <recommendedName>
        <fullName evidence="5">DUF1190 domain-containing protein</fullName>
    </recommendedName>
</protein>
<dbReference type="Proteomes" id="UP000603352">
    <property type="component" value="Unassembled WGS sequence"/>
</dbReference>
<proteinExistence type="predicted"/>
<feature type="compositionally biased region" description="Gly residues" evidence="1">
    <location>
        <begin position="183"/>
        <end position="197"/>
    </location>
</feature>
<reference evidence="4" key="1">
    <citation type="journal article" date="2019" name="Int. J. Syst. Evol. Microbiol.">
        <title>The Global Catalogue of Microorganisms (GCM) 10K type strain sequencing project: providing services to taxonomists for standard genome sequencing and annotation.</title>
        <authorList>
            <consortium name="The Broad Institute Genomics Platform"/>
            <consortium name="The Broad Institute Genome Sequencing Center for Infectious Disease"/>
            <person name="Wu L."/>
            <person name="Ma J."/>
        </authorList>
    </citation>
    <scope>NUCLEOTIDE SEQUENCE [LARGE SCALE GENOMIC DNA]</scope>
    <source>
        <strain evidence="4">CGMCC 1.10188</strain>
    </source>
</reference>
<keyword evidence="2" id="KW-0732">Signal</keyword>
<keyword evidence="4" id="KW-1185">Reference proteome</keyword>
<sequence>MRRSRAVTTLLLAGTALTLAACGEDKEEVKLYGTAQACSAELTPADCAAAEAEALAAHAETAPRFEDIAACEADFGEGGCQPVPAEQQQQQASSGGSMFMPALAGFMMGRMMGNMGGYQGRPVYVDRGGYMYSGADRVGQARREDVFRNGQRGNWAGSANVARSTVTNPVKPAGTVSPARRSGGFGGTGARGFSVGG</sequence>
<evidence type="ECO:0000256" key="1">
    <source>
        <dbReference type="SAM" id="MobiDB-lite"/>
    </source>
</evidence>
<organism evidence="3 4">
    <name type="scientific">Tistrella bauzanensis</name>
    <dbReference type="NCBI Taxonomy" id="657419"/>
    <lineage>
        <taxon>Bacteria</taxon>
        <taxon>Pseudomonadati</taxon>
        <taxon>Pseudomonadota</taxon>
        <taxon>Alphaproteobacteria</taxon>
        <taxon>Geminicoccales</taxon>
        <taxon>Geminicoccaceae</taxon>
        <taxon>Tistrella</taxon>
    </lineage>
</organism>
<dbReference type="InterPro" id="IPR009576">
    <property type="entry name" value="Biofilm_formation_YgiB"/>
</dbReference>
<name>A0ABQ1I9C4_9PROT</name>
<dbReference type="RefSeq" id="WP_188573954.1">
    <property type="nucleotide sequence ID" value="NZ_BMDZ01000001.1"/>
</dbReference>
<dbReference type="Pfam" id="PF06693">
    <property type="entry name" value="DUF1190"/>
    <property type="match status" value="1"/>
</dbReference>
<evidence type="ECO:0000313" key="4">
    <source>
        <dbReference type="Proteomes" id="UP000603352"/>
    </source>
</evidence>
<feature type="region of interest" description="Disordered" evidence="1">
    <location>
        <begin position="168"/>
        <end position="197"/>
    </location>
</feature>